<dbReference type="AlphaFoldDB" id="A0A1D2VCT6"/>
<reference evidence="4" key="1">
    <citation type="submission" date="2016-05" db="EMBL/GenBank/DDBJ databases">
        <title>Comparative genomics of biotechnologically important yeasts.</title>
        <authorList>
            <consortium name="DOE Joint Genome Institute"/>
            <person name="Riley R."/>
            <person name="Haridas S."/>
            <person name="Wolfe K.H."/>
            <person name="Lopes M.R."/>
            <person name="Hittinger C.T."/>
            <person name="Goker M."/>
            <person name="Salamov A."/>
            <person name="Wisecaver J."/>
            <person name="Long T.M."/>
            <person name="Aerts A.L."/>
            <person name="Barry K."/>
            <person name="Choi C."/>
            <person name="Clum A."/>
            <person name="Coughlan A.Y."/>
            <person name="Deshpande S."/>
            <person name="Douglass A.P."/>
            <person name="Hanson S.J."/>
            <person name="Klenk H.-P."/>
            <person name="Labutti K."/>
            <person name="Lapidus A."/>
            <person name="Lindquist E."/>
            <person name="Lipzen A."/>
            <person name="Meier-Kolthoff J.P."/>
            <person name="Ohm R.A."/>
            <person name="Otillar R.P."/>
            <person name="Pangilinan J."/>
            <person name="Peng Y."/>
            <person name="Rokas A."/>
            <person name="Rosa C.A."/>
            <person name="Scheuner C."/>
            <person name="Sibirny A.A."/>
            <person name="Slot J.C."/>
            <person name="Stielow J.B."/>
            <person name="Sun H."/>
            <person name="Kurtzman C.P."/>
            <person name="Blackwell M."/>
            <person name="Grigoriev I.V."/>
            <person name="Jeffries T.W."/>
        </authorList>
    </citation>
    <scope>NUCLEOTIDE SEQUENCE [LARGE SCALE GENOMIC DNA]</scope>
    <source>
        <strain evidence="4">DSM 1968</strain>
    </source>
</reference>
<feature type="non-terminal residue" evidence="3">
    <location>
        <position position="748"/>
    </location>
</feature>
<dbReference type="SUPFAM" id="SSF49562">
    <property type="entry name" value="C2 domain (Calcium/lipid-binding domain, CaLB)"/>
    <property type="match status" value="1"/>
</dbReference>
<dbReference type="STRING" id="1344418.A0A1D2VCT6"/>
<dbReference type="GeneID" id="30963075"/>
<dbReference type="InterPro" id="IPR035892">
    <property type="entry name" value="C2_domain_sf"/>
</dbReference>
<dbReference type="GO" id="GO:0005096">
    <property type="term" value="F:GTPase activator activity"/>
    <property type="evidence" value="ECO:0007669"/>
    <property type="project" value="UniProtKB-KW"/>
</dbReference>
<dbReference type="PROSITE" id="PS50018">
    <property type="entry name" value="RAS_GTPASE_ACTIV_2"/>
    <property type="match status" value="1"/>
</dbReference>
<dbReference type="InParanoid" id="A0A1D2VCT6"/>
<dbReference type="InterPro" id="IPR023152">
    <property type="entry name" value="RasGAP_CS"/>
</dbReference>
<feature type="domain" description="Ras-GAP" evidence="2">
    <location>
        <begin position="430"/>
        <end position="662"/>
    </location>
</feature>
<dbReference type="SUPFAM" id="SSF48350">
    <property type="entry name" value="GTPase activation domain, GAP"/>
    <property type="match status" value="1"/>
</dbReference>
<gene>
    <name evidence="3" type="ORF">ASCRUDRAFT_16665</name>
</gene>
<dbReference type="PANTHER" id="PTHR10194:SF60">
    <property type="entry name" value="RAS GTPASE-ACTIVATING PROTEIN RASKOL"/>
    <property type="match status" value="1"/>
</dbReference>
<dbReference type="EMBL" id="KV454486">
    <property type="protein sequence ID" value="ODV59330.1"/>
    <property type="molecule type" value="Genomic_DNA"/>
</dbReference>
<dbReference type="InterPro" id="IPR008936">
    <property type="entry name" value="Rho_GTPase_activation_prot"/>
</dbReference>
<evidence type="ECO:0000313" key="4">
    <source>
        <dbReference type="Proteomes" id="UP000095038"/>
    </source>
</evidence>
<dbReference type="Pfam" id="PF00616">
    <property type="entry name" value="RasGAP"/>
    <property type="match status" value="1"/>
</dbReference>
<dbReference type="PROSITE" id="PS00509">
    <property type="entry name" value="RAS_GTPASE_ACTIV_1"/>
    <property type="match status" value="1"/>
</dbReference>
<proteinExistence type="predicted"/>
<evidence type="ECO:0000256" key="1">
    <source>
        <dbReference type="ARBA" id="ARBA00022468"/>
    </source>
</evidence>
<dbReference type="Gene3D" id="1.10.506.10">
    <property type="entry name" value="GTPase Activation - p120gap, domain 1"/>
    <property type="match status" value="1"/>
</dbReference>
<sequence>NSIFLRVSEKMELTFLKLLSSLIIWQNMGFLDMTVPSPTTTNYSTQKNLLVCRFKVYGPIPKQKKSMEIFNSESNIIYPNDPSKVHEGWFYSMGVLKLDGVLDLLSESDGTLLYSINIKALLSSEIRQINHSIFQSSNILYIGIIKKLRSDYFNKSNKPFININDISIDTPSSPFFIQNSKHKFNELKHCTNQRIILDFDLHIDFEDWFVALLSLTSREYVGMHSSYNKSNSLRLSKKIKIDVIEATFNSNLQKSLKQIGFLGIYTAIHFWNCTWARSSVVKSSKSPFWREEFDVDAPLSWESFEILIKACLKSDDSDDSKNFKLKKTFLNFNPKEQSQYNFNDLLIGKVKITKTIIKDSNNNGEIWIPIYNYYGNKVKVGQICIRISLNELFILSPTNYLKLESLLLQLPFKKLINFFKSNKLVDGMENLEENSSMLLDIFQSLNIEDKWFSSLIEEELNDLQSIFNKASSNQHSKSTENDVLMKTASANCFNTLFRGNSILTKSIEKYNFRIGQEYLEKTIGKIVLKVSNQGLNCEIDPNRIYEKNALMRDAILKSNFNNLLKYMEETWKTIYSSSADLPHPIKYEMKIFRDKFEESCGNLEKELAYQLILNCTTGFIFLRFFCPALLNPKLFLLAKDHQVGSNKRTLTLIAKILLTFSNRGRFGAKEPWLIPMNQFIEKHELELKDYMDKITNRKPETFKKHLDLSDTVIRPEINIQDQELAKELPSNPFLIDKYLRMTQFSSLI</sequence>
<name>A0A1D2VCT6_9ASCO</name>
<dbReference type="RefSeq" id="XP_020045637.1">
    <property type="nucleotide sequence ID" value="XM_020189439.1"/>
</dbReference>
<dbReference type="OrthoDB" id="775356at2759"/>
<organism evidence="3 4">
    <name type="scientific">Ascoidea rubescens DSM 1968</name>
    <dbReference type="NCBI Taxonomy" id="1344418"/>
    <lineage>
        <taxon>Eukaryota</taxon>
        <taxon>Fungi</taxon>
        <taxon>Dikarya</taxon>
        <taxon>Ascomycota</taxon>
        <taxon>Saccharomycotina</taxon>
        <taxon>Saccharomycetes</taxon>
        <taxon>Ascoideaceae</taxon>
        <taxon>Ascoidea</taxon>
    </lineage>
</organism>
<dbReference type="Gene3D" id="2.60.40.150">
    <property type="entry name" value="C2 domain"/>
    <property type="match status" value="1"/>
</dbReference>
<dbReference type="PANTHER" id="PTHR10194">
    <property type="entry name" value="RAS GTPASE-ACTIVATING PROTEINS"/>
    <property type="match status" value="1"/>
</dbReference>
<evidence type="ECO:0000259" key="2">
    <source>
        <dbReference type="PROSITE" id="PS50018"/>
    </source>
</evidence>
<dbReference type="SMART" id="SM00323">
    <property type="entry name" value="RasGAP"/>
    <property type="match status" value="1"/>
</dbReference>
<dbReference type="Proteomes" id="UP000095038">
    <property type="component" value="Unassembled WGS sequence"/>
</dbReference>
<dbReference type="GO" id="GO:0007165">
    <property type="term" value="P:signal transduction"/>
    <property type="evidence" value="ECO:0007669"/>
    <property type="project" value="UniProtKB-ARBA"/>
</dbReference>
<dbReference type="InterPro" id="IPR039360">
    <property type="entry name" value="Ras_GTPase"/>
</dbReference>
<keyword evidence="4" id="KW-1185">Reference proteome</keyword>
<dbReference type="FunCoup" id="A0A1D2VCT6">
    <property type="interactions" value="84"/>
</dbReference>
<evidence type="ECO:0000313" key="3">
    <source>
        <dbReference type="EMBL" id="ODV59330.1"/>
    </source>
</evidence>
<keyword evidence="1" id="KW-0343">GTPase activation</keyword>
<feature type="non-terminal residue" evidence="3">
    <location>
        <position position="1"/>
    </location>
</feature>
<dbReference type="InterPro" id="IPR001936">
    <property type="entry name" value="RasGAP_dom"/>
</dbReference>
<dbReference type="CDD" id="cd05137">
    <property type="entry name" value="RasGAP_CLA2_BUD2"/>
    <property type="match status" value="1"/>
</dbReference>
<protein>
    <submittedName>
        <fullName evidence="3">Rho GTPase activation protein</fullName>
    </submittedName>
</protein>
<accession>A0A1D2VCT6</accession>